<dbReference type="EMBL" id="JANBVN010000031">
    <property type="protein sequence ID" value="KAJ9160814.1"/>
    <property type="molecule type" value="Genomic_DNA"/>
</dbReference>
<evidence type="ECO:0000259" key="5">
    <source>
        <dbReference type="Pfam" id="PF00890"/>
    </source>
</evidence>
<dbReference type="GO" id="GO:0016491">
    <property type="term" value="F:oxidoreductase activity"/>
    <property type="evidence" value="ECO:0007669"/>
    <property type="project" value="UniProtKB-KW"/>
</dbReference>
<dbReference type="SUPFAM" id="SSF56425">
    <property type="entry name" value="Succinate dehydrogenase/fumarate reductase flavoprotein, catalytic domain"/>
    <property type="match status" value="1"/>
</dbReference>
<dbReference type="PANTHER" id="PTHR43400:SF10">
    <property type="entry name" value="3-OXOSTEROID 1-DEHYDROGENASE"/>
    <property type="match status" value="1"/>
</dbReference>
<keyword evidence="4" id="KW-0560">Oxidoreductase</keyword>
<dbReference type="SUPFAM" id="SSF51905">
    <property type="entry name" value="FAD/NAD(P)-binding domain"/>
    <property type="match status" value="1"/>
</dbReference>
<keyword evidence="7" id="KW-1185">Reference proteome</keyword>
<gene>
    <name evidence="6" type="ORF">NKR19_g2897</name>
</gene>
<dbReference type="Proteomes" id="UP001174691">
    <property type="component" value="Unassembled WGS sequence"/>
</dbReference>
<proteinExistence type="predicted"/>
<dbReference type="GO" id="GO:0008202">
    <property type="term" value="P:steroid metabolic process"/>
    <property type="evidence" value="ECO:0007669"/>
    <property type="project" value="UniProtKB-ARBA"/>
</dbReference>
<dbReference type="Pfam" id="PF00890">
    <property type="entry name" value="FAD_binding_2"/>
    <property type="match status" value="1"/>
</dbReference>
<sequence length="550" mass="60058">MGSHAASQPDYDIIVLGYGSAGANAALQAAYVGAKVVIIEKAERGGGNSFVSSANMTVPIDFYPTDKPDGAAFARYLHEVAQGTTPPKVIDAFVQGEYEMFAWIRSLGGEFEENKVERMWTYYIPPLTFPKLETAKGLDLKIYHVKQTERCPAPTAGRRVWELLDSHITKHEKITVRTSTNVLSIDKDLSSNTITGVTLKTGERITAKAVIMACGGFENNEGMKRDLLGPRRIGLLGSPNNAGDSVRLARKVGAELWHLTAEASVLGFVPPGETCGFALALRQPGFIIVNRDGRRFFNETKLESHSDTAAVDPELGTYKNDPMWLIMDSANIESDKTPVLEIFSHKIVVEGYKWSRHSEEEIKKGWVRKAGSVAELAEQLQLDGDALARSIDDYNAQTGAEADSFGRTRDSMQPLRAPFYAMQITPLLYNTQGGPRRNEKAEIMDPDGGVIRGLYGAGECGSIWGHAYQSSTNFAETIVFGRIAGREAARYCGLKEPKKGVPVGVEEQRGGKCLMNGGSKDGESAPASIESERAWLGRNAYHIEATDRGK</sequence>
<reference evidence="6" key="1">
    <citation type="submission" date="2022-07" db="EMBL/GenBank/DDBJ databases">
        <title>Fungi with potential for degradation of polypropylene.</title>
        <authorList>
            <person name="Gostincar C."/>
        </authorList>
    </citation>
    <scope>NUCLEOTIDE SEQUENCE</scope>
    <source>
        <strain evidence="6">EXF-13287</strain>
    </source>
</reference>
<evidence type="ECO:0000313" key="7">
    <source>
        <dbReference type="Proteomes" id="UP001174691"/>
    </source>
</evidence>
<keyword evidence="3" id="KW-0274">FAD</keyword>
<protein>
    <recommendedName>
        <fullName evidence="5">FAD-dependent oxidoreductase 2 FAD-binding domain-containing protein</fullName>
    </recommendedName>
</protein>
<comment type="cofactor">
    <cofactor evidence="1">
        <name>FAD</name>
        <dbReference type="ChEBI" id="CHEBI:57692"/>
    </cofactor>
</comment>
<evidence type="ECO:0000256" key="1">
    <source>
        <dbReference type="ARBA" id="ARBA00001974"/>
    </source>
</evidence>
<dbReference type="AlphaFoldDB" id="A0AA38RVJ4"/>
<dbReference type="Gene3D" id="3.90.700.10">
    <property type="entry name" value="Succinate dehydrogenase/fumarate reductase flavoprotein, catalytic domain"/>
    <property type="match status" value="1"/>
</dbReference>
<keyword evidence="2" id="KW-0285">Flavoprotein</keyword>
<comment type="caution">
    <text evidence="6">The sequence shown here is derived from an EMBL/GenBank/DDBJ whole genome shotgun (WGS) entry which is preliminary data.</text>
</comment>
<name>A0AA38RVJ4_9PEZI</name>
<dbReference type="InterPro" id="IPR050315">
    <property type="entry name" value="FAD-oxidoreductase_2"/>
</dbReference>
<accession>A0AA38RVJ4</accession>
<dbReference type="InterPro" id="IPR003953">
    <property type="entry name" value="FAD-dep_OxRdtase_2_FAD-bd"/>
</dbReference>
<feature type="domain" description="FAD-dependent oxidoreductase 2 FAD-binding" evidence="5">
    <location>
        <begin position="12"/>
        <end position="473"/>
    </location>
</feature>
<organism evidence="6 7">
    <name type="scientific">Coniochaeta hoffmannii</name>
    <dbReference type="NCBI Taxonomy" id="91930"/>
    <lineage>
        <taxon>Eukaryota</taxon>
        <taxon>Fungi</taxon>
        <taxon>Dikarya</taxon>
        <taxon>Ascomycota</taxon>
        <taxon>Pezizomycotina</taxon>
        <taxon>Sordariomycetes</taxon>
        <taxon>Sordariomycetidae</taxon>
        <taxon>Coniochaetales</taxon>
        <taxon>Coniochaetaceae</taxon>
        <taxon>Coniochaeta</taxon>
    </lineage>
</organism>
<dbReference type="PANTHER" id="PTHR43400">
    <property type="entry name" value="FUMARATE REDUCTASE"/>
    <property type="match status" value="1"/>
</dbReference>
<dbReference type="InterPro" id="IPR027477">
    <property type="entry name" value="Succ_DH/fumarate_Rdtase_cat_sf"/>
</dbReference>
<evidence type="ECO:0000256" key="3">
    <source>
        <dbReference type="ARBA" id="ARBA00022827"/>
    </source>
</evidence>
<evidence type="ECO:0000313" key="6">
    <source>
        <dbReference type="EMBL" id="KAJ9160814.1"/>
    </source>
</evidence>
<evidence type="ECO:0000256" key="2">
    <source>
        <dbReference type="ARBA" id="ARBA00022630"/>
    </source>
</evidence>
<dbReference type="InterPro" id="IPR036188">
    <property type="entry name" value="FAD/NAD-bd_sf"/>
</dbReference>
<evidence type="ECO:0000256" key="4">
    <source>
        <dbReference type="ARBA" id="ARBA00023002"/>
    </source>
</evidence>
<dbReference type="Gene3D" id="3.50.50.60">
    <property type="entry name" value="FAD/NAD(P)-binding domain"/>
    <property type="match status" value="1"/>
</dbReference>